<dbReference type="InParanoid" id="A0A2H3CCQ8"/>
<sequence length="259" mass="30172">MLRAVCRLEPGLQNFPDTLKMVEVDSDDARRLARNASRRLSYARNRESINQRRRDIHRLTNAERRSVAYRHVHPFHHRDPTSDRSHRPGSPIRRSTRDHPETQVNVVPLHSALYTEAFKKVEEAYVKFVVATHGTPKGHAHAVYQVYQEVVLAIPPNGHRSILDDAILEMSSIAQTILECRRIVLDSNDGGDMRLFDLALDPVSRMVEWLEEMLHEALISPDLLRHKYMQMELAYQNYVSTRDLYLWFSMRRLFGPRVA</sequence>
<evidence type="ECO:0000313" key="3">
    <source>
        <dbReference type="Proteomes" id="UP000217790"/>
    </source>
</evidence>
<name>A0A2H3CCQ8_ARMGA</name>
<reference evidence="3" key="1">
    <citation type="journal article" date="2017" name="Nat. Ecol. Evol.">
        <title>Genome expansion and lineage-specific genetic innovations in the forest pathogenic fungi Armillaria.</title>
        <authorList>
            <person name="Sipos G."/>
            <person name="Prasanna A.N."/>
            <person name="Walter M.C."/>
            <person name="O'Connor E."/>
            <person name="Balint B."/>
            <person name="Krizsan K."/>
            <person name="Kiss B."/>
            <person name="Hess J."/>
            <person name="Varga T."/>
            <person name="Slot J."/>
            <person name="Riley R."/>
            <person name="Boka B."/>
            <person name="Rigling D."/>
            <person name="Barry K."/>
            <person name="Lee J."/>
            <person name="Mihaltcheva S."/>
            <person name="LaButti K."/>
            <person name="Lipzen A."/>
            <person name="Waldron R."/>
            <person name="Moloney N.M."/>
            <person name="Sperisen C."/>
            <person name="Kredics L."/>
            <person name="Vagvoelgyi C."/>
            <person name="Patrignani A."/>
            <person name="Fitzpatrick D."/>
            <person name="Nagy I."/>
            <person name="Doyle S."/>
            <person name="Anderson J.B."/>
            <person name="Grigoriev I.V."/>
            <person name="Gueldener U."/>
            <person name="Muensterkoetter M."/>
            <person name="Nagy L.G."/>
        </authorList>
    </citation>
    <scope>NUCLEOTIDE SEQUENCE [LARGE SCALE GENOMIC DNA]</scope>
    <source>
        <strain evidence="3">Ar21-2</strain>
    </source>
</reference>
<keyword evidence="3" id="KW-1185">Reference proteome</keyword>
<protein>
    <submittedName>
        <fullName evidence="2">Uncharacterized protein</fullName>
    </submittedName>
</protein>
<proteinExistence type="predicted"/>
<organism evidence="2 3">
    <name type="scientific">Armillaria gallica</name>
    <name type="common">Bulbous honey fungus</name>
    <name type="synonym">Armillaria bulbosa</name>
    <dbReference type="NCBI Taxonomy" id="47427"/>
    <lineage>
        <taxon>Eukaryota</taxon>
        <taxon>Fungi</taxon>
        <taxon>Dikarya</taxon>
        <taxon>Basidiomycota</taxon>
        <taxon>Agaricomycotina</taxon>
        <taxon>Agaricomycetes</taxon>
        <taxon>Agaricomycetidae</taxon>
        <taxon>Agaricales</taxon>
        <taxon>Marasmiineae</taxon>
        <taxon>Physalacriaceae</taxon>
        <taxon>Armillaria</taxon>
    </lineage>
</organism>
<accession>A0A2H3CCQ8</accession>
<evidence type="ECO:0000313" key="2">
    <source>
        <dbReference type="EMBL" id="PBK80861.1"/>
    </source>
</evidence>
<gene>
    <name evidence="2" type="ORF">ARMGADRAFT_1171657</name>
</gene>
<dbReference type="OMA" id="MELAYQN"/>
<dbReference type="AlphaFoldDB" id="A0A2H3CCQ8"/>
<dbReference type="OrthoDB" id="2952873at2759"/>
<evidence type="ECO:0000256" key="1">
    <source>
        <dbReference type="SAM" id="MobiDB-lite"/>
    </source>
</evidence>
<dbReference type="Proteomes" id="UP000217790">
    <property type="component" value="Unassembled WGS sequence"/>
</dbReference>
<feature type="compositionally biased region" description="Basic and acidic residues" evidence="1">
    <location>
        <begin position="77"/>
        <end position="86"/>
    </location>
</feature>
<dbReference type="EMBL" id="KZ293739">
    <property type="protein sequence ID" value="PBK80861.1"/>
    <property type="molecule type" value="Genomic_DNA"/>
</dbReference>
<feature type="region of interest" description="Disordered" evidence="1">
    <location>
        <begin position="69"/>
        <end position="104"/>
    </location>
</feature>